<name>A0A0V1CSY3_TRIBR</name>
<accession>A0A0V1CSY3</accession>
<gene>
    <name evidence="1" type="ORF">T03_11170</name>
</gene>
<dbReference type="EMBL" id="JYDI01000105">
    <property type="protein sequence ID" value="KRY52400.1"/>
    <property type="molecule type" value="Genomic_DNA"/>
</dbReference>
<protein>
    <submittedName>
        <fullName evidence="1">Uncharacterized protein</fullName>
    </submittedName>
</protein>
<evidence type="ECO:0000313" key="1">
    <source>
        <dbReference type="EMBL" id="KRY52400.1"/>
    </source>
</evidence>
<sequence length="69" mass="7651">MRQSSGGRHSPALTTGTCRHLCLSRSEPLDSEHILVVRLQPDPVPPVANQDPQQIRLKISSRIQQVNVT</sequence>
<evidence type="ECO:0000313" key="2">
    <source>
        <dbReference type="Proteomes" id="UP000054653"/>
    </source>
</evidence>
<dbReference type="AlphaFoldDB" id="A0A0V1CSY3"/>
<keyword evidence="2" id="KW-1185">Reference proteome</keyword>
<proteinExistence type="predicted"/>
<comment type="caution">
    <text evidence="1">The sequence shown here is derived from an EMBL/GenBank/DDBJ whole genome shotgun (WGS) entry which is preliminary data.</text>
</comment>
<reference evidence="1 2" key="1">
    <citation type="submission" date="2015-01" db="EMBL/GenBank/DDBJ databases">
        <title>Evolution of Trichinella species and genotypes.</title>
        <authorList>
            <person name="Korhonen P.K."/>
            <person name="Edoardo P."/>
            <person name="Giuseppe L.R."/>
            <person name="Gasser R.B."/>
        </authorList>
    </citation>
    <scope>NUCLEOTIDE SEQUENCE [LARGE SCALE GENOMIC DNA]</scope>
    <source>
        <strain evidence="1">ISS120</strain>
    </source>
</reference>
<dbReference type="Proteomes" id="UP000054653">
    <property type="component" value="Unassembled WGS sequence"/>
</dbReference>
<organism evidence="1 2">
    <name type="scientific">Trichinella britovi</name>
    <name type="common">Parasitic roundworm</name>
    <dbReference type="NCBI Taxonomy" id="45882"/>
    <lineage>
        <taxon>Eukaryota</taxon>
        <taxon>Metazoa</taxon>
        <taxon>Ecdysozoa</taxon>
        <taxon>Nematoda</taxon>
        <taxon>Enoplea</taxon>
        <taxon>Dorylaimia</taxon>
        <taxon>Trichinellida</taxon>
        <taxon>Trichinellidae</taxon>
        <taxon>Trichinella</taxon>
    </lineage>
</organism>